<feature type="region of interest" description="Disordered" evidence="1">
    <location>
        <begin position="1"/>
        <end position="25"/>
    </location>
</feature>
<dbReference type="Proteomes" id="UP000199423">
    <property type="component" value="Unassembled WGS sequence"/>
</dbReference>
<dbReference type="RefSeq" id="WP_244531336.1">
    <property type="nucleotide sequence ID" value="NZ_FPCH01000003.1"/>
</dbReference>
<dbReference type="STRING" id="51670.SAMN04488557_3631"/>
<protein>
    <recommendedName>
        <fullName evidence="5">DUF2474 domain-containing protein</fullName>
    </recommendedName>
</protein>
<dbReference type="AlphaFoldDB" id="A0A1I7NUC2"/>
<organism evidence="3 4">
    <name type="scientific">Hyphomicrobium facile</name>
    <dbReference type="NCBI Taxonomy" id="51670"/>
    <lineage>
        <taxon>Bacteria</taxon>
        <taxon>Pseudomonadati</taxon>
        <taxon>Pseudomonadota</taxon>
        <taxon>Alphaproteobacteria</taxon>
        <taxon>Hyphomicrobiales</taxon>
        <taxon>Hyphomicrobiaceae</taxon>
        <taxon>Hyphomicrobium</taxon>
    </lineage>
</organism>
<evidence type="ECO:0000256" key="1">
    <source>
        <dbReference type="SAM" id="MobiDB-lite"/>
    </source>
</evidence>
<dbReference type="Pfam" id="PF10617">
    <property type="entry name" value="DUF2474"/>
    <property type="match status" value="1"/>
</dbReference>
<keyword evidence="2" id="KW-0472">Membrane</keyword>
<evidence type="ECO:0000256" key="2">
    <source>
        <dbReference type="SAM" id="Phobius"/>
    </source>
</evidence>
<evidence type="ECO:0000313" key="4">
    <source>
        <dbReference type="Proteomes" id="UP000199423"/>
    </source>
</evidence>
<evidence type="ECO:0000313" key="3">
    <source>
        <dbReference type="EMBL" id="SFV38222.1"/>
    </source>
</evidence>
<dbReference type="InterPro" id="IPR018895">
    <property type="entry name" value="DUF2474"/>
</dbReference>
<dbReference type="EMBL" id="FPCH01000003">
    <property type="protein sequence ID" value="SFV38222.1"/>
    <property type="molecule type" value="Genomic_DNA"/>
</dbReference>
<keyword evidence="2" id="KW-1133">Transmembrane helix</keyword>
<keyword evidence="2" id="KW-0812">Transmembrane</keyword>
<sequence>MKPGAPRWRPARGTRVARAKDAEMERPSWLRRVGWLVLIYAAGVVTVGIVAVLIRMLMSAAGMTVPH</sequence>
<evidence type="ECO:0008006" key="5">
    <source>
        <dbReference type="Google" id="ProtNLM"/>
    </source>
</evidence>
<reference evidence="4" key="1">
    <citation type="submission" date="2016-10" db="EMBL/GenBank/DDBJ databases">
        <authorList>
            <person name="Varghese N."/>
            <person name="Submissions S."/>
        </authorList>
    </citation>
    <scope>NUCLEOTIDE SEQUENCE [LARGE SCALE GENOMIC DNA]</scope>
    <source>
        <strain evidence="4">DSM 1565</strain>
    </source>
</reference>
<gene>
    <name evidence="3" type="ORF">SAMN04488557_3631</name>
</gene>
<feature type="transmembrane region" description="Helical" evidence="2">
    <location>
        <begin position="33"/>
        <end position="54"/>
    </location>
</feature>
<keyword evidence="4" id="KW-1185">Reference proteome</keyword>
<proteinExistence type="predicted"/>
<accession>A0A1I7NUC2</accession>
<name>A0A1I7NUC2_9HYPH</name>